<dbReference type="Proteomes" id="UP000885779">
    <property type="component" value="Unassembled WGS sequence"/>
</dbReference>
<evidence type="ECO:0000313" key="2">
    <source>
        <dbReference type="EMBL" id="HGY57026.1"/>
    </source>
</evidence>
<proteinExistence type="predicted"/>
<keyword evidence="1" id="KW-0472">Membrane</keyword>
<reference evidence="2" key="1">
    <citation type="journal article" date="2020" name="mSystems">
        <title>Genome- and Community-Level Interaction Insights into Carbon Utilization and Element Cycling Functions of Hydrothermarchaeota in Hydrothermal Sediment.</title>
        <authorList>
            <person name="Zhou Z."/>
            <person name="Liu Y."/>
            <person name="Xu W."/>
            <person name="Pan J."/>
            <person name="Luo Z.H."/>
            <person name="Li M."/>
        </authorList>
    </citation>
    <scope>NUCLEOTIDE SEQUENCE [LARGE SCALE GENOMIC DNA]</scope>
    <source>
        <strain evidence="2">HyVt-577</strain>
    </source>
</reference>
<dbReference type="EMBL" id="DRQG01000142">
    <property type="protein sequence ID" value="HGY57026.1"/>
    <property type="molecule type" value="Genomic_DNA"/>
</dbReference>
<feature type="transmembrane region" description="Helical" evidence="1">
    <location>
        <begin position="7"/>
        <end position="31"/>
    </location>
</feature>
<keyword evidence="1" id="KW-1133">Transmembrane helix</keyword>
<dbReference type="PROSITE" id="PS51257">
    <property type="entry name" value="PROKAR_LIPOPROTEIN"/>
    <property type="match status" value="1"/>
</dbReference>
<name>A0A7V4U2S6_CALAY</name>
<protein>
    <recommendedName>
        <fullName evidence="3">Glucosyl transferase</fullName>
    </recommendedName>
</protein>
<evidence type="ECO:0008006" key="3">
    <source>
        <dbReference type="Google" id="ProtNLM"/>
    </source>
</evidence>
<gene>
    <name evidence="2" type="ORF">ENK44_15060</name>
</gene>
<evidence type="ECO:0000256" key="1">
    <source>
        <dbReference type="SAM" id="Phobius"/>
    </source>
</evidence>
<keyword evidence="1" id="KW-0812">Transmembrane</keyword>
<accession>A0A7V4U2S6</accession>
<comment type="caution">
    <text evidence="2">The sequence shown here is derived from an EMBL/GenBank/DDBJ whole genome shotgun (WGS) entry which is preliminary data.</text>
</comment>
<dbReference type="AlphaFoldDB" id="A0A7V4U2S6"/>
<organism evidence="2">
    <name type="scientific">Caldithrix abyssi</name>
    <dbReference type="NCBI Taxonomy" id="187145"/>
    <lineage>
        <taxon>Bacteria</taxon>
        <taxon>Pseudomonadati</taxon>
        <taxon>Calditrichota</taxon>
        <taxon>Calditrichia</taxon>
        <taxon>Calditrichales</taxon>
        <taxon>Calditrichaceae</taxon>
        <taxon>Caldithrix</taxon>
    </lineage>
</organism>
<sequence>MKKRNPSIFPFSFFIFHLSFFICLLSFFTFLSSCRKSTDPISINAGPDTTSHNFIWTADTIYAEDTYQIYLYDIWGTDENNVWAVGHSDLTRYRIWHYDGTSWKNVYVPAIYHVPTYSEIFGFSENDFWVVGHGVKTNIDTAVGYILHYDGEWHRMDNYDLPICVSVWGTSSDNMYFGCYGIIARYNGKKFIKYETGRDIQFRAIWGFNDSTVYIIGTETEKNGKYFAGFYEFRNNHIVLLDSSRHFEKGFGMDIWGYDMDNFYSAIDGVYKYNNGHWDNVFHSSTIYSIYGNAPNNVFAGGYRTGLFHYNGNVWKKIENTPYSLGIWSIWCNEDYVFVIQDYDYYRIILKGKMIQ</sequence>